<dbReference type="KEGG" id="pmak:PMPD1_0339"/>
<gene>
    <name evidence="9" type="ORF">PMPD1_0339</name>
</gene>
<evidence type="ECO:0000256" key="1">
    <source>
        <dbReference type="ARBA" id="ARBA00022679"/>
    </source>
</evidence>
<dbReference type="Proteomes" id="UP000505325">
    <property type="component" value="Chromosome"/>
</dbReference>
<evidence type="ECO:0000256" key="6">
    <source>
        <dbReference type="ARBA" id="ARBA00047939"/>
    </source>
</evidence>
<feature type="domain" description="Fido" evidence="8">
    <location>
        <begin position="54"/>
        <end position="190"/>
    </location>
</feature>
<dbReference type="SUPFAM" id="SSF140931">
    <property type="entry name" value="Fic-like"/>
    <property type="match status" value="1"/>
</dbReference>
<dbReference type="InterPro" id="IPR036597">
    <property type="entry name" value="Fido-like_dom_sf"/>
</dbReference>
<evidence type="ECO:0000256" key="2">
    <source>
        <dbReference type="ARBA" id="ARBA00022695"/>
    </source>
</evidence>
<evidence type="ECO:0000256" key="5">
    <source>
        <dbReference type="ARBA" id="ARBA00034531"/>
    </source>
</evidence>
<dbReference type="GO" id="GO:0051302">
    <property type="term" value="P:regulation of cell division"/>
    <property type="evidence" value="ECO:0007669"/>
    <property type="project" value="TreeGrafter"/>
</dbReference>
<evidence type="ECO:0000259" key="8">
    <source>
        <dbReference type="PROSITE" id="PS51459"/>
    </source>
</evidence>
<dbReference type="EC" id="2.7.7.108" evidence="5"/>
<dbReference type="Pfam" id="PF02661">
    <property type="entry name" value="Fic"/>
    <property type="match status" value="1"/>
</dbReference>
<evidence type="ECO:0000256" key="4">
    <source>
        <dbReference type="ARBA" id="ARBA00022840"/>
    </source>
</evidence>
<organism evidence="9 10">
    <name type="scientific">Paramixta manurensis</name>
    <dbReference type="NCBI Taxonomy" id="2740817"/>
    <lineage>
        <taxon>Bacteria</taxon>
        <taxon>Pseudomonadati</taxon>
        <taxon>Pseudomonadota</taxon>
        <taxon>Gammaproteobacteria</taxon>
        <taxon>Enterobacterales</taxon>
        <taxon>Erwiniaceae</taxon>
        <taxon>Paramixta</taxon>
    </lineage>
</organism>
<dbReference type="NCBIfam" id="NF007672">
    <property type="entry name" value="PRK10347.1"/>
    <property type="match status" value="1"/>
</dbReference>
<accession>A0A6M8U6X0</accession>
<dbReference type="EMBL" id="CP054212">
    <property type="protein sequence ID" value="QKJ85319.1"/>
    <property type="molecule type" value="Genomic_DNA"/>
</dbReference>
<sequence>MAANAMTERDPYFWHSDNVLKNRLDIHDAAQLQKAELSFSALRAATIELGPKNPGFPHLRAIHQALFQDLYEWAGEIRCIDIYVDDTPFCHYEYIEREGNALMESLAAEELEALPLKEFIARLAHYYCEINVLHPFRDGNGRAQRLFFEQLIIHAGYDIDWRQAERDAWLKANRDGVKGDLQGLTAIFAKVVSEPA</sequence>
<dbReference type="InterPro" id="IPR003812">
    <property type="entry name" value="Fido"/>
</dbReference>
<comment type="catalytic activity">
    <reaction evidence="7">
        <text>L-tyrosyl-[protein] + ATP = O-(5'-adenylyl)-L-tyrosyl-[protein] + diphosphate</text>
        <dbReference type="Rhea" id="RHEA:54288"/>
        <dbReference type="Rhea" id="RHEA-COMP:10136"/>
        <dbReference type="Rhea" id="RHEA-COMP:13846"/>
        <dbReference type="ChEBI" id="CHEBI:30616"/>
        <dbReference type="ChEBI" id="CHEBI:33019"/>
        <dbReference type="ChEBI" id="CHEBI:46858"/>
        <dbReference type="ChEBI" id="CHEBI:83624"/>
        <dbReference type="EC" id="2.7.7.108"/>
    </reaction>
</comment>
<evidence type="ECO:0000256" key="7">
    <source>
        <dbReference type="ARBA" id="ARBA00048696"/>
    </source>
</evidence>
<name>A0A6M8U6X0_9GAMM</name>
<keyword evidence="4" id="KW-0067">ATP-binding</keyword>
<dbReference type="GO" id="GO:0070733">
    <property type="term" value="F:AMPylase activity"/>
    <property type="evidence" value="ECO:0007669"/>
    <property type="project" value="UniProtKB-EC"/>
</dbReference>
<keyword evidence="2" id="KW-0548">Nucleotidyltransferase</keyword>
<dbReference type="RefSeq" id="WP_173632432.1">
    <property type="nucleotide sequence ID" value="NZ_CP054212.1"/>
</dbReference>
<keyword evidence="10" id="KW-1185">Reference proteome</keyword>
<protein>
    <recommendedName>
        <fullName evidence="5">protein adenylyltransferase</fullName>
        <ecNumber evidence="5">2.7.7.108</ecNumber>
    </recommendedName>
</protein>
<dbReference type="AlphaFoldDB" id="A0A6M8U6X0"/>
<evidence type="ECO:0000313" key="10">
    <source>
        <dbReference type="Proteomes" id="UP000505325"/>
    </source>
</evidence>
<dbReference type="GO" id="GO:0005524">
    <property type="term" value="F:ATP binding"/>
    <property type="evidence" value="ECO:0007669"/>
    <property type="project" value="UniProtKB-KW"/>
</dbReference>
<dbReference type="PANTHER" id="PTHR39560:SF1">
    <property type="entry name" value="PROTEIN ADENYLYLTRANSFERASE FIC-RELATED"/>
    <property type="match status" value="1"/>
</dbReference>
<comment type="catalytic activity">
    <reaction evidence="6">
        <text>L-threonyl-[protein] + ATP = 3-O-(5'-adenylyl)-L-threonyl-[protein] + diphosphate</text>
        <dbReference type="Rhea" id="RHEA:54292"/>
        <dbReference type="Rhea" id="RHEA-COMP:11060"/>
        <dbReference type="Rhea" id="RHEA-COMP:13847"/>
        <dbReference type="ChEBI" id="CHEBI:30013"/>
        <dbReference type="ChEBI" id="CHEBI:30616"/>
        <dbReference type="ChEBI" id="CHEBI:33019"/>
        <dbReference type="ChEBI" id="CHEBI:138113"/>
        <dbReference type="EC" id="2.7.7.108"/>
    </reaction>
</comment>
<keyword evidence="1 9" id="KW-0808">Transferase</keyword>
<proteinExistence type="predicted"/>
<evidence type="ECO:0000313" key="9">
    <source>
        <dbReference type="EMBL" id="QKJ85319.1"/>
    </source>
</evidence>
<dbReference type="PROSITE" id="PS51459">
    <property type="entry name" value="FIDO"/>
    <property type="match status" value="1"/>
</dbReference>
<keyword evidence="3" id="KW-0547">Nucleotide-binding</keyword>
<dbReference type="Gene3D" id="1.10.3290.10">
    <property type="entry name" value="Fido-like domain"/>
    <property type="match status" value="1"/>
</dbReference>
<evidence type="ECO:0000256" key="3">
    <source>
        <dbReference type="ARBA" id="ARBA00022741"/>
    </source>
</evidence>
<reference evidence="9 10" key="1">
    <citation type="submission" date="2020-06" db="EMBL/GenBank/DDBJ databases">
        <title>Genome sequence of Paramixta manurensis strain PD-1.</title>
        <authorList>
            <person name="Lee C.W."/>
            <person name="Kim J."/>
        </authorList>
    </citation>
    <scope>NUCLEOTIDE SEQUENCE [LARGE SCALE GENOMIC DNA]</scope>
    <source>
        <strain evidence="9 10">PD-1</strain>
    </source>
</reference>
<dbReference type="PANTHER" id="PTHR39560">
    <property type="entry name" value="PROTEIN ADENYLYLTRANSFERASE FIC-RELATED"/>
    <property type="match status" value="1"/>
</dbReference>